<dbReference type="OrthoDB" id="65478at2"/>
<gene>
    <name evidence="2" type="ORF">D3875_11540</name>
</gene>
<dbReference type="EMBL" id="QYUJ01000014">
    <property type="protein sequence ID" value="RJF72094.1"/>
    <property type="molecule type" value="Genomic_DNA"/>
</dbReference>
<accession>A0A418V7L9</accession>
<evidence type="ECO:0000313" key="3">
    <source>
        <dbReference type="Proteomes" id="UP000286287"/>
    </source>
</evidence>
<sequence length="166" mass="17546">MPEDTKLIGQTGAVTGFETRDPKDTDPSTINTTTPADDRVGASDQGKYQPVTVPDAKEVTGQFDHLATRDPQAMEHHLQRPEYEGAESTAALGAGTGLVAGVLPSDGLGAPLSVGVVDQHIQGAIDPNPNYTPPSKMTPPHISEQTANRPGDDATVLDNLRRDEKL</sequence>
<evidence type="ECO:0000256" key="1">
    <source>
        <dbReference type="SAM" id="MobiDB-lite"/>
    </source>
</evidence>
<organism evidence="2 3">
    <name type="scientific">Deinococcus cavernae</name>
    <dbReference type="NCBI Taxonomy" id="2320857"/>
    <lineage>
        <taxon>Bacteria</taxon>
        <taxon>Thermotogati</taxon>
        <taxon>Deinococcota</taxon>
        <taxon>Deinococci</taxon>
        <taxon>Deinococcales</taxon>
        <taxon>Deinococcaceae</taxon>
        <taxon>Deinococcus</taxon>
    </lineage>
</organism>
<protein>
    <submittedName>
        <fullName evidence="2">Uncharacterized protein</fullName>
    </submittedName>
</protein>
<comment type="caution">
    <text evidence="2">The sequence shown here is derived from an EMBL/GenBank/DDBJ whole genome shotgun (WGS) entry which is preliminary data.</text>
</comment>
<evidence type="ECO:0000313" key="2">
    <source>
        <dbReference type="EMBL" id="RJF72094.1"/>
    </source>
</evidence>
<name>A0A418V7L9_9DEIO</name>
<proteinExistence type="predicted"/>
<reference evidence="2 3" key="1">
    <citation type="submission" date="2018-09" db="EMBL/GenBank/DDBJ databases">
        <authorList>
            <person name="Zhu H."/>
        </authorList>
    </citation>
    <scope>NUCLEOTIDE SEQUENCE [LARGE SCALE GENOMIC DNA]</scope>
    <source>
        <strain evidence="2 3">K2S05-167</strain>
    </source>
</reference>
<dbReference type="RefSeq" id="WP_119763887.1">
    <property type="nucleotide sequence ID" value="NZ_QYUJ01000014.1"/>
</dbReference>
<feature type="region of interest" description="Disordered" evidence="1">
    <location>
        <begin position="1"/>
        <end position="52"/>
    </location>
</feature>
<dbReference type="Proteomes" id="UP000286287">
    <property type="component" value="Unassembled WGS sequence"/>
</dbReference>
<keyword evidence="3" id="KW-1185">Reference proteome</keyword>
<feature type="region of interest" description="Disordered" evidence="1">
    <location>
        <begin position="123"/>
        <end position="166"/>
    </location>
</feature>
<dbReference type="AlphaFoldDB" id="A0A418V7L9"/>